<reference evidence="2 3" key="1">
    <citation type="submission" date="2017-03" db="EMBL/GenBank/DDBJ databases">
        <authorList>
            <person name="Afonso C.L."/>
            <person name="Miller P.J."/>
            <person name="Scott M.A."/>
            <person name="Spackman E."/>
            <person name="Goraichik I."/>
            <person name="Dimitrov K.M."/>
            <person name="Suarez D.L."/>
            <person name="Swayne D.E."/>
        </authorList>
    </citation>
    <scope>NUCLEOTIDE SEQUENCE [LARGE SCALE GENOMIC DNA]</scope>
    <source>
        <strain evidence="2 3">CECT 7751</strain>
    </source>
</reference>
<evidence type="ECO:0000313" key="3">
    <source>
        <dbReference type="Proteomes" id="UP000193963"/>
    </source>
</evidence>
<keyword evidence="3" id="KW-1185">Reference proteome</keyword>
<feature type="domain" description="Endonuclease/exonuclease/phosphatase" evidence="1">
    <location>
        <begin position="4"/>
        <end position="278"/>
    </location>
</feature>
<keyword evidence="2" id="KW-0378">Hydrolase</keyword>
<dbReference type="GO" id="GO:0016020">
    <property type="term" value="C:membrane"/>
    <property type="evidence" value="ECO:0007669"/>
    <property type="project" value="GOC"/>
</dbReference>
<proteinExistence type="predicted"/>
<evidence type="ECO:0000313" key="2">
    <source>
        <dbReference type="EMBL" id="SLN26545.1"/>
    </source>
</evidence>
<dbReference type="OrthoDB" id="155529at2"/>
<dbReference type="Pfam" id="PF03372">
    <property type="entry name" value="Exo_endo_phos"/>
    <property type="match status" value="1"/>
</dbReference>
<evidence type="ECO:0000259" key="1">
    <source>
        <dbReference type="Pfam" id="PF03372"/>
    </source>
</evidence>
<dbReference type="InterPro" id="IPR036691">
    <property type="entry name" value="Endo/exonu/phosph_ase_sf"/>
</dbReference>
<keyword evidence="2" id="KW-0540">Nuclease</keyword>
<organism evidence="2 3">
    <name type="scientific">Pseudooceanicola marinus</name>
    <dbReference type="NCBI Taxonomy" id="396013"/>
    <lineage>
        <taxon>Bacteria</taxon>
        <taxon>Pseudomonadati</taxon>
        <taxon>Pseudomonadota</taxon>
        <taxon>Alphaproteobacteria</taxon>
        <taxon>Rhodobacterales</taxon>
        <taxon>Paracoccaceae</taxon>
        <taxon>Pseudooceanicola</taxon>
    </lineage>
</organism>
<dbReference type="PANTHER" id="PTHR14859:SF15">
    <property type="entry name" value="ENDONUCLEASE_EXONUCLEASE_PHOSPHATASE DOMAIN-CONTAINING PROTEIN"/>
    <property type="match status" value="1"/>
</dbReference>
<keyword evidence="2" id="KW-0255">Endonuclease</keyword>
<dbReference type="SUPFAM" id="SSF56219">
    <property type="entry name" value="DNase I-like"/>
    <property type="match status" value="1"/>
</dbReference>
<name>A0A1X6YP25_9RHOB</name>
<dbReference type="GO" id="GO:0006506">
    <property type="term" value="P:GPI anchor biosynthetic process"/>
    <property type="evidence" value="ECO:0007669"/>
    <property type="project" value="TreeGrafter"/>
</dbReference>
<dbReference type="GO" id="GO:0004519">
    <property type="term" value="F:endonuclease activity"/>
    <property type="evidence" value="ECO:0007669"/>
    <property type="project" value="UniProtKB-KW"/>
</dbReference>
<protein>
    <submittedName>
        <fullName evidence="2">Endonuclease/Exonuclease/phosphatase family protein</fullName>
    </submittedName>
</protein>
<dbReference type="InterPro" id="IPR051916">
    <property type="entry name" value="GPI-anchor_lipid_remodeler"/>
</dbReference>
<dbReference type="RefSeq" id="WP_085886876.1">
    <property type="nucleotide sequence ID" value="NZ_FWFN01000002.1"/>
</dbReference>
<dbReference type="GO" id="GO:0004527">
    <property type="term" value="F:exonuclease activity"/>
    <property type="evidence" value="ECO:0007669"/>
    <property type="project" value="UniProtKB-KW"/>
</dbReference>
<dbReference type="PANTHER" id="PTHR14859">
    <property type="entry name" value="CALCOFLUOR WHITE HYPERSENSITIVE PROTEIN PRECURSOR"/>
    <property type="match status" value="1"/>
</dbReference>
<dbReference type="Proteomes" id="UP000193963">
    <property type="component" value="Unassembled WGS sequence"/>
</dbReference>
<gene>
    <name evidence="2" type="ORF">PSM7751_00970</name>
</gene>
<dbReference type="Gene3D" id="3.60.10.10">
    <property type="entry name" value="Endonuclease/exonuclease/phosphatase"/>
    <property type="match status" value="1"/>
</dbReference>
<dbReference type="AlphaFoldDB" id="A0A1X6YP25"/>
<accession>A0A1X6YP25</accession>
<dbReference type="InterPro" id="IPR005135">
    <property type="entry name" value="Endo/exonuclease/phosphatase"/>
</dbReference>
<sequence length="286" mass="31121">MNLVTYNIQYGLGADGRYDLARIAGEVAGADVIALQEVDRFWRRSGMVDGPEVLADALPRHHWVYGANLDMDASQDDGTRVISRRKQFGTMILSRWRILSSRNHLLPKWGDRLHHSIQQGMLEAVIATPRGPIRFYSAHLSHLGAATRLPQVEAIRAILARAPAEGGAWCGGHPDPDSGWIEETEPPMPAAAILMGDLNFTHDSAEYAALCGPVVPRHGRLCPRDGLVDAWVAAGQPEASGATTLKGGTRIDHCLLTPDLAPQVRAARIDTDSTGSDHWPLWVTLG</sequence>
<keyword evidence="2" id="KW-0269">Exonuclease</keyword>
<dbReference type="EMBL" id="FWFN01000002">
    <property type="protein sequence ID" value="SLN26545.1"/>
    <property type="molecule type" value="Genomic_DNA"/>
</dbReference>